<feature type="domain" description="Calcineurin-like phosphoesterase" evidence="3">
    <location>
        <begin position="3"/>
        <end position="147"/>
    </location>
</feature>
<dbReference type="SUPFAM" id="SSF56300">
    <property type="entry name" value="Metallo-dependent phosphatases"/>
    <property type="match status" value="1"/>
</dbReference>
<dbReference type="Proteomes" id="UP000824024">
    <property type="component" value="Unassembled WGS sequence"/>
</dbReference>
<accession>A0A9D2D342</accession>
<dbReference type="InterPro" id="IPR041802">
    <property type="entry name" value="MPP_YfcE"/>
</dbReference>
<name>A0A9D2D342_9FIRM</name>
<keyword evidence="2" id="KW-0479">Metal-binding</keyword>
<gene>
    <name evidence="4" type="ORF">IAA08_07250</name>
</gene>
<evidence type="ECO:0000313" key="5">
    <source>
        <dbReference type="Proteomes" id="UP000824024"/>
    </source>
</evidence>
<reference evidence="4" key="2">
    <citation type="submission" date="2021-04" db="EMBL/GenBank/DDBJ databases">
        <authorList>
            <person name="Gilroy R."/>
        </authorList>
    </citation>
    <scope>NUCLEOTIDE SEQUENCE</scope>
    <source>
        <strain evidence="4">CHK192-9172</strain>
    </source>
</reference>
<proteinExistence type="inferred from homology"/>
<dbReference type="PANTHER" id="PTHR11124">
    <property type="entry name" value="VACUOLAR SORTING PROTEIN VPS29"/>
    <property type="match status" value="1"/>
</dbReference>
<organism evidence="4 5">
    <name type="scientific">Candidatus Eubacterium avistercoris</name>
    <dbReference type="NCBI Taxonomy" id="2838567"/>
    <lineage>
        <taxon>Bacteria</taxon>
        <taxon>Bacillati</taxon>
        <taxon>Bacillota</taxon>
        <taxon>Clostridia</taxon>
        <taxon>Eubacteriales</taxon>
        <taxon>Eubacteriaceae</taxon>
        <taxon>Eubacterium</taxon>
    </lineage>
</organism>
<dbReference type="EMBL" id="DXCH01000201">
    <property type="protein sequence ID" value="HIZ07713.1"/>
    <property type="molecule type" value="Genomic_DNA"/>
</dbReference>
<dbReference type="GO" id="GO:0016787">
    <property type="term" value="F:hydrolase activity"/>
    <property type="evidence" value="ECO:0007669"/>
    <property type="project" value="UniProtKB-UniRule"/>
</dbReference>
<evidence type="ECO:0000256" key="1">
    <source>
        <dbReference type="ARBA" id="ARBA00008950"/>
    </source>
</evidence>
<dbReference type="AlphaFoldDB" id="A0A9D2D342"/>
<comment type="caution">
    <text evidence="4">The sequence shown here is derived from an EMBL/GenBank/DDBJ whole genome shotgun (WGS) entry which is preliminary data.</text>
</comment>
<comment type="cofactor">
    <cofactor evidence="2">
        <name>a divalent metal cation</name>
        <dbReference type="ChEBI" id="CHEBI:60240"/>
    </cofactor>
</comment>
<dbReference type="Pfam" id="PF12850">
    <property type="entry name" value="Metallophos_2"/>
    <property type="match status" value="1"/>
</dbReference>
<evidence type="ECO:0000313" key="4">
    <source>
        <dbReference type="EMBL" id="HIZ07713.1"/>
    </source>
</evidence>
<dbReference type="GO" id="GO:0046872">
    <property type="term" value="F:metal ion binding"/>
    <property type="evidence" value="ECO:0007669"/>
    <property type="project" value="UniProtKB-KW"/>
</dbReference>
<evidence type="ECO:0000256" key="2">
    <source>
        <dbReference type="RuleBase" id="RU362039"/>
    </source>
</evidence>
<dbReference type="CDD" id="cd00841">
    <property type="entry name" value="MPP_YfcE"/>
    <property type="match status" value="1"/>
</dbReference>
<comment type="similarity">
    <text evidence="1 2">Belongs to the metallophosphoesterase superfamily. YfcE family.</text>
</comment>
<protein>
    <recommendedName>
        <fullName evidence="2">Phosphoesterase</fullName>
        <ecNumber evidence="2">3.1.4.-</ecNumber>
    </recommendedName>
</protein>
<sequence>MKKLLILSDSHRNIQNMVEAVEIEKPDMIIHLGDHYRDAMQLAARFPDIPLEAVCGNCDFDRETEEKVILVENKRIFLCHGHRYHVKSGYLNLQYAAREKEADLVLFGHTHRIFYEQHNGLSMLNPGSIGEPRYPGKPSYGRVIIENGQIFLHTFFL</sequence>
<dbReference type="InterPro" id="IPR000979">
    <property type="entry name" value="Phosphodiesterase_MJ0936/Vps29"/>
</dbReference>
<dbReference type="EC" id="3.1.4.-" evidence="2"/>
<reference evidence="4" key="1">
    <citation type="journal article" date="2021" name="PeerJ">
        <title>Extensive microbial diversity within the chicken gut microbiome revealed by metagenomics and culture.</title>
        <authorList>
            <person name="Gilroy R."/>
            <person name="Ravi A."/>
            <person name="Getino M."/>
            <person name="Pursley I."/>
            <person name="Horton D.L."/>
            <person name="Alikhan N.F."/>
            <person name="Baker D."/>
            <person name="Gharbi K."/>
            <person name="Hall N."/>
            <person name="Watson M."/>
            <person name="Adriaenssens E.M."/>
            <person name="Foster-Nyarko E."/>
            <person name="Jarju S."/>
            <person name="Secka A."/>
            <person name="Antonio M."/>
            <person name="Oren A."/>
            <person name="Chaudhuri R.R."/>
            <person name="La Ragione R."/>
            <person name="Hildebrand F."/>
            <person name="Pallen M.J."/>
        </authorList>
    </citation>
    <scope>NUCLEOTIDE SEQUENCE</scope>
    <source>
        <strain evidence="4">CHK192-9172</strain>
    </source>
</reference>
<dbReference type="Gene3D" id="3.60.21.10">
    <property type="match status" value="1"/>
</dbReference>
<dbReference type="NCBIfam" id="TIGR00040">
    <property type="entry name" value="yfcE"/>
    <property type="match status" value="1"/>
</dbReference>
<dbReference type="InterPro" id="IPR029052">
    <property type="entry name" value="Metallo-depent_PP-like"/>
</dbReference>
<evidence type="ECO:0000259" key="3">
    <source>
        <dbReference type="Pfam" id="PF12850"/>
    </source>
</evidence>
<dbReference type="InterPro" id="IPR024654">
    <property type="entry name" value="Calcineurin-like_PHP_lpxH"/>
</dbReference>